<evidence type="ECO:0000313" key="4">
    <source>
        <dbReference type="WBParaSite" id="MBELARI_LOCUS19061.1"/>
    </source>
</evidence>
<feature type="region of interest" description="Disordered" evidence="1">
    <location>
        <begin position="1"/>
        <end position="38"/>
    </location>
</feature>
<proteinExistence type="predicted"/>
<evidence type="ECO:0000313" key="2">
    <source>
        <dbReference type="Proteomes" id="UP000887575"/>
    </source>
</evidence>
<organism evidence="2 3">
    <name type="scientific">Mesorhabditis belari</name>
    <dbReference type="NCBI Taxonomy" id="2138241"/>
    <lineage>
        <taxon>Eukaryota</taxon>
        <taxon>Metazoa</taxon>
        <taxon>Ecdysozoa</taxon>
        <taxon>Nematoda</taxon>
        <taxon>Chromadorea</taxon>
        <taxon>Rhabditida</taxon>
        <taxon>Rhabditina</taxon>
        <taxon>Rhabditomorpha</taxon>
        <taxon>Rhabditoidea</taxon>
        <taxon>Rhabditidae</taxon>
        <taxon>Mesorhabditinae</taxon>
        <taxon>Mesorhabditis</taxon>
    </lineage>
</organism>
<evidence type="ECO:0000313" key="3">
    <source>
        <dbReference type="WBParaSite" id="MBELARI_LOCUS1537.1"/>
    </source>
</evidence>
<reference evidence="3 4" key="1">
    <citation type="submission" date="2024-02" db="UniProtKB">
        <authorList>
            <consortium name="WormBaseParasite"/>
        </authorList>
    </citation>
    <scope>IDENTIFICATION</scope>
</reference>
<dbReference type="Proteomes" id="UP000887575">
    <property type="component" value="Unassembled WGS sequence"/>
</dbReference>
<accession>A0AAF3EMU6</accession>
<sequence>MGNYYVKPERAGNSPYTRSGLPPPKLDPTGDKPLHRGGNAMSLEMHMADERARARGLTPAEREWRMKWVKDQNLHPDEPIAVDAVHRQLNPIRILYRWPLDKLYKHFLKPTFGVYHGTAIRVVVPKFIFAFLGLQVIYYYWKYEARDWAHLRGIETSPERPVIMRGAEIEKRYPGLQTKALADPSKFDYLSPSYEKRTAILDVGAPGRPW</sequence>
<dbReference type="WBParaSite" id="MBELARI_LOCUS19061.1">
    <property type="protein sequence ID" value="MBELARI_LOCUS19061.1"/>
    <property type="gene ID" value="MBELARI_LOCUS19061"/>
</dbReference>
<dbReference type="Pfam" id="PF09782">
    <property type="entry name" value="NDUF_B6"/>
    <property type="match status" value="1"/>
</dbReference>
<protein>
    <submittedName>
        <fullName evidence="3 4">NADH dehydrogenase [ubiquinone] 1 beta subcomplex subunit 6</fullName>
    </submittedName>
</protein>
<evidence type="ECO:0000256" key="1">
    <source>
        <dbReference type="SAM" id="MobiDB-lite"/>
    </source>
</evidence>
<dbReference type="InterPro" id="IPR019174">
    <property type="entry name" value="NADH_DH_b-subcmplx_su6"/>
</dbReference>
<dbReference type="PANTHER" id="PTHR21106:SF2">
    <property type="entry name" value="NADH DEHYDROGENASE [UBIQUINONE] 1 BETA SUBCOMPLEX SUBUNIT 6"/>
    <property type="match status" value="1"/>
</dbReference>
<dbReference type="PANTHER" id="PTHR21106">
    <property type="entry name" value="NADH DEHYDROGENASE [UBIQUINONE] 1 BETA SUBCOMPLEX SUBUNIT 6"/>
    <property type="match status" value="1"/>
</dbReference>
<dbReference type="AlphaFoldDB" id="A0AAF3EMU6"/>
<name>A0AAF3EMU6_9BILA</name>
<dbReference type="GO" id="GO:0005739">
    <property type="term" value="C:mitochondrion"/>
    <property type="evidence" value="ECO:0007669"/>
    <property type="project" value="GOC"/>
</dbReference>
<keyword evidence="2" id="KW-1185">Reference proteome</keyword>
<dbReference type="GO" id="GO:0006120">
    <property type="term" value="P:mitochondrial electron transport, NADH to ubiquinone"/>
    <property type="evidence" value="ECO:0007669"/>
    <property type="project" value="InterPro"/>
</dbReference>
<dbReference type="WBParaSite" id="MBELARI_LOCUS1537.1">
    <property type="protein sequence ID" value="MBELARI_LOCUS1537.1"/>
    <property type="gene ID" value="MBELARI_LOCUS1537"/>
</dbReference>